<dbReference type="SUPFAM" id="SSF46689">
    <property type="entry name" value="Homeodomain-like"/>
    <property type="match status" value="1"/>
</dbReference>
<dbReference type="InterPro" id="IPR009057">
    <property type="entry name" value="Homeodomain-like_sf"/>
</dbReference>
<dbReference type="AlphaFoldDB" id="A0A5A9YS22"/>
<evidence type="ECO:0000313" key="3">
    <source>
        <dbReference type="EMBL" id="KAA0907729.1"/>
    </source>
</evidence>
<accession>A0A5A9YS22</accession>
<dbReference type="Gene3D" id="1.10.357.10">
    <property type="entry name" value="Tetracycline Repressor, domain 2"/>
    <property type="match status" value="1"/>
</dbReference>
<keyword evidence="4" id="KW-1185">Reference proteome</keyword>
<dbReference type="GO" id="GO:0003677">
    <property type="term" value="F:DNA binding"/>
    <property type="evidence" value="ECO:0007669"/>
    <property type="project" value="UniProtKB-KW"/>
</dbReference>
<evidence type="ECO:0000256" key="2">
    <source>
        <dbReference type="SAM" id="MobiDB-lite"/>
    </source>
</evidence>
<comment type="caution">
    <text evidence="3">The sequence shown here is derived from an EMBL/GenBank/DDBJ whole genome shotgun (WGS) entry which is preliminary data.</text>
</comment>
<dbReference type="Proteomes" id="UP000325291">
    <property type="component" value="Unassembled WGS sequence"/>
</dbReference>
<reference evidence="3 4" key="1">
    <citation type="submission" date="2019-07" db="EMBL/GenBank/DDBJ databases">
        <title>Aquicoccus porphyridii gen. nov., sp. nov., isolated from a small marine red alga, Porphyridium marinum.</title>
        <authorList>
            <person name="Liu L."/>
        </authorList>
    </citation>
    <scope>NUCLEOTIDE SEQUENCE [LARGE SCALE GENOMIC DNA]</scope>
    <source>
        <strain evidence="3 4">L1 8-17</strain>
    </source>
</reference>
<keyword evidence="1" id="KW-0238">DNA-binding</keyword>
<sequence>MSKPDPAVVEESAPRGKGRKNNPEKTRQDILRAAIDEFVAQGLSGARVDAIAER</sequence>
<feature type="region of interest" description="Disordered" evidence="2">
    <location>
        <begin position="1"/>
        <end position="26"/>
    </location>
</feature>
<feature type="non-terminal residue" evidence="3">
    <location>
        <position position="54"/>
    </location>
</feature>
<dbReference type="EMBL" id="VINQ01000212">
    <property type="protein sequence ID" value="KAA0907729.1"/>
    <property type="molecule type" value="Genomic_DNA"/>
</dbReference>
<organism evidence="3 4">
    <name type="scientific">Aquicoccus porphyridii</name>
    <dbReference type="NCBI Taxonomy" id="1852029"/>
    <lineage>
        <taxon>Bacteria</taxon>
        <taxon>Pseudomonadati</taxon>
        <taxon>Pseudomonadota</taxon>
        <taxon>Alphaproteobacteria</taxon>
        <taxon>Rhodobacterales</taxon>
        <taxon>Paracoccaceae</taxon>
        <taxon>Aquicoccus</taxon>
    </lineage>
</organism>
<name>A0A5A9YS22_9RHOB</name>
<protein>
    <submittedName>
        <fullName evidence="3">TetR/AcrR family transcriptional regulator</fullName>
    </submittedName>
</protein>
<proteinExistence type="predicted"/>
<evidence type="ECO:0000256" key="1">
    <source>
        <dbReference type="ARBA" id="ARBA00023125"/>
    </source>
</evidence>
<evidence type="ECO:0000313" key="4">
    <source>
        <dbReference type="Proteomes" id="UP000325291"/>
    </source>
</evidence>
<dbReference type="InterPro" id="IPR050109">
    <property type="entry name" value="HTH-type_TetR-like_transc_reg"/>
</dbReference>
<gene>
    <name evidence="3" type="ORF">FLO80_22505</name>
</gene>
<dbReference type="PANTHER" id="PTHR30328">
    <property type="entry name" value="TRANSCRIPTIONAL REPRESSOR"/>
    <property type="match status" value="1"/>
</dbReference>
<dbReference type="PANTHER" id="PTHR30328:SF54">
    <property type="entry name" value="HTH-TYPE TRANSCRIPTIONAL REPRESSOR SCO4008"/>
    <property type="match status" value="1"/>
</dbReference>